<gene>
    <name evidence="8" type="ORF">GALMADRAFT_233556</name>
</gene>
<dbReference type="InterPro" id="IPR024790">
    <property type="entry name" value="APC4_long_dom"/>
</dbReference>
<evidence type="ECO:0000313" key="8">
    <source>
        <dbReference type="EMBL" id="KDR85006.1"/>
    </source>
</evidence>
<accession>A0A067TPC8</accession>
<dbReference type="InterPro" id="IPR024789">
    <property type="entry name" value="APC4"/>
</dbReference>
<dbReference type="EMBL" id="KL142367">
    <property type="protein sequence ID" value="KDR85006.1"/>
    <property type="molecule type" value="Genomic_DNA"/>
</dbReference>
<organism evidence="8 9">
    <name type="scientific">Galerina marginata (strain CBS 339.88)</name>
    <dbReference type="NCBI Taxonomy" id="685588"/>
    <lineage>
        <taxon>Eukaryota</taxon>
        <taxon>Fungi</taxon>
        <taxon>Dikarya</taxon>
        <taxon>Basidiomycota</taxon>
        <taxon>Agaricomycotina</taxon>
        <taxon>Agaricomycetes</taxon>
        <taxon>Agaricomycetidae</taxon>
        <taxon>Agaricales</taxon>
        <taxon>Agaricineae</taxon>
        <taxon>Strophariaceae</taxon>
        <taxon>Galerina</taxon>
    </lineage>
</organism>
<keyword evidence="9" id="KW-1185">Reference proteome</keyword>
<evidence type="ECO:0000256" key="3">
    <source>
        <dbReference type="ARBA" id="ARBA00022776"/>
    </source>
</evidence>
<feature type="domain" description="Anaphase-promoting complex subunit 4-like WD40" evidence="6">
    <location>
        <begin position="9"/>
        <end position="63"/>
    </location>
</feature>
<evidence type="ECO:0000256" key="4">
    <source>
        <dbReference type="ARBA" id="ARBA00022786"/>
    </source>
</evidence>
<dbReference type="GO" id="GO:0031145">
    <property type="term" value="P:anaphase-promoting complex-dependent catabolic process"/>
    <property type="evidence" value="ECO:0007669"/>
    <property type="project" value="InterPro"/>
</dbReference>
<evidence type="ECO:0000259" key="6">
    <source>
        <dbReference type="Pfam" id="PF12894"/>
    </source>
</evidence>
<dbReference type="Proteomes" id="UP000027222">
    <property type="component" value="Unassembled WGS sequence"/>
</dbReference>
<reference evidence="9" key="1">
    <citation type="journal article" date="2014" name="Proc. Natl. Acad. Sci. U.S.A.">
        <title>Extensive sampling of basidiomycete genomes demonstrates inadequacy of the white-rot/brown-rot paradigm for wood decay fungi.</title>
        <authorList>
            <person name="Riley R."/>
            <person name="Salamov A.A."/>
            <person name="Brown D.W."/>
            <person name="Nagy L.G."/>
            <person name="Floudas D."/>
            <person name="Held B.W."/>
            <person name="Levasseur A."/>
            <person name="Lombard V."/>
            <person name="Morin E."/>
            <person name="Otillar R."/>
            <person name="Lindquist E.A."/>
            <person name="Sun H."/>
            <person name="LaButti K.M."/>
            <person name="Schmutz J."/>
            <person name="Jabbour D."/>
            <person name="Luo H."/>
            <person name="Baker S.E."/>
            <person name="Pisabarro A.G."/>
            <person name="Walton J.D."/>
            <person name="Blanchette R.A."/>
            <person name="Henrissat B."/>
            <person name="Martin F."/>
            <person name="Cullen D."/>
            <person name="Hibbett D.S."/>
            <person name="Grigoriev I.V."/>
        </authorList>
    </citation>
    <scope>NUCLEOTIDE SEQUENCE [LARGE SCALE GENOMIC DNA]</scope>
    <source>
        <strain evidence="9">CBS 339.88</strain>
    </source>
</reference>
<protein>
    <recommendedName>
        <fullName evidence="1">Anaphase-promoting complex subunit 4</fullName>
    </recommendedName>
</protein>
<keyword evidence="4" id="KW-0833">Ubl conjugation pathway</keyword>
<dbReference type="InterPro" id="IPR024977">
    <property type="entry name" value="Apc4-like_WD40_dom"/>
</dbReference>
<proteinExistence type="predicted"/>
<feature type="domain" description="Anaphase-promoting complex subunit 4 long" evidence="7">
    <location>
        <begin position="258"/>
        <end position="461"/>
    </location>
</feature>
<dbReference type="SUPFAM" id="SSF69322">
    <property type="entry name" value="Tricorn protease domain 2"/>
    <property type="match status" value="1"/>
</dbReference>
<evidence type="ECO:0000256" key="2">
    <source>
        <dbReference type="ARBA" id="ARBA00022618"/>
    </source>
</evidence>
<keyword evidence="2" id="KW-0132">Cell division</keyword>
<dbReference type="GO" id="GO:0070979">
    <property type="term" value="P:protein K11-linked ubiquitination"/>
    <property type="evidence" value="ECO:0007669"/>
    <property type="project" value="TreeGrafter"/>
</dbReference>
<dbReference type="PANTHER" id="PTHR13260:SF0">
    <property type="entry name" value="ANAPHASE-PROMOTING COMPLEX SUBUNIT 4"/>
    <property type="match status" value="1"/>
</dbReference>
<dbReference type="HOGENOM" id="CLU_016615_0_0_1"/>
<evidence type="ECO:0000259" key="7">
    <source>
        <dbReference type="Pfam" id="PF12896"/>
    </source>
</evidence>
<keyword evidence="3" id="KW-0498">Mitosis</keyword>
<evidence type="ECO:0000313" key="9">
    <source>
        <dbReference type="Proteomes" id="UP000027222"/>
    </source>
</evidence>
<dbReference type="GO" id="GO:0034399">
    <property type="term" value="C:nuclear periphery"/>
    <property type="evidence" value="ECO:0007669"/>
    <property type="project" value="TreeGrafter"/>
</dbReference>
<sequence length="799" mass="89458">MGLWSSSRGSRIWETDVSDGNENSHVISIAWSPDGRSIAVVRDPPAISLHSLQDGHITLSLPISLSTTFGGSSIHISGVWWFRDEKKHTPNASIPDIFKRNEMITGSAHSILRLLPLLDSLQEETDKLTATDLFAFQGSHTRTSHKSQLPSVIETWPTLSTDLVTASISNSSHNKQSADNENLDEMDTANIDSILLVVDKLGHLFCYLDGTFPLGSIVLGSGIDYVSVAKHPVRPLFTGQRRVTQGGCSRIYLNPAVINIPLLSQRKCRDLARLSSSARELVWYSMRVVKEMHEAWYGSESSSGARELGPKWVKSLESKQKEQFGQEEPNPILDLTSLLTTGRPSESLLDFLGSGEQMSERGIQKWESTVSEALIKLRDSSEKRIAPALQRLHIVLDEIQGWAKLPQFASFDLKSEDIALCIDIANRGIIVVSWLAAIARRELLRFREFIAWIRYEVSNVNSPNDGNIARHDILEVNNYFVEGLETSPIDNWFIGPVPWFRPVDIGIPDYGHHTLSESLQYARNVAGNASLMGWQKNGPQKDLNNLDRNIEALIQELANRCQQIFHQASGAASRSAIVSFDLISNAKRVPEKERSSEQYLGFPFRERTILNEAGEFVQYLVSHMSSSNNNTILLTQHRFGVEAPEPPSEIGIALLECYLPEEGQERSNFDLLDADFFDDECVVIVYRLRQGEEQSFIATLPYNEIGYQNLQDNEYVKRSTREDLMQDYLELWKNGHLTTTRVPINRRRALSGCKSGGVSLALNGRINRRVACVLDSTGTTLESFDLEGDGEDMEDARAG</sequence>
<evidence type="ECO:0000256" key="5">
    <source>
        <dbReference type="ARBA" id="ARBA00023306"/>
    </source>
</evidence>
<dbReference type="AlphaFoldDB" id="A0A067TPC8"/>
<dbReference type="Pfam" id="PF12896">
    <property type="entry name" value="ANAPC4"/>
    <property type="match status" value="1"/>
</dbReference>
<dbReference type="GO" id="GO:0005680">
    <property type="term" value="C:anaphase-promoting complex"/>
    <property type="evidence" value="ECO:0007669"/>
    <property type="project" value="InterPro"/>
</dbReference>
<dbReference type="Pfam" id="PF12894">
    <property type="entry name" value="ANAPC4_WD40"/>
    <property type="match status" value="1"/>
</dbReference>
<evidence type="ECO:0000256" key="1">
    <source>
        <dbReference type="ARBA" id="ARBA00016067"/>
    </source>
</evidence>
<keyword evidence="5" id="KW-0131">Cell cycle</keyword>
<dbReference type="GO" id="GO:0051301">
    <property type="term" value="P:cell division"/>
    <property type="evidence" value="ECO:0007669"/>
    <property type="project" value="UniProtKB-KW"/>
</dbReference>
<dbReference type="STRING" id="685588.A0A067TPC8"/>
<name>A0A067TPC8_GALM3</name>
<dbReference type="PANTHER" id="PTHR13260">
    <property type="entry name" value="ANAPHASE PROMOTING COMPLEX SUBUNIT 4 APC4"/>
    <property type="match status" value="1"/>
</dbReference>
<dbReference type="OrthoDB" id="10259843at2759"/>